<evidence type="ECO:0000313" key="2">
    <source>
        <dbReference type="Proteomes" id="UP000663879"/>
    </source>
</evidence>
<sequence length="432" mass="51984">IFIKDDFKYELKNDQNIKRDILVFYNEENVINPFSLILSDKNINRIWYYCDKISENNIQNWIKINNFNETVIEQITGKEFETKYRNLDFEYCNIYSVLKLIKIFLFLKFDSNFGDYKFNEEEYKKFDYFIKEKISQFKNFFIKNNETPDVVILLENFQINNTNKFEIEIEELKSQTNDSHKFLNDLEIFRSDLNISKEKFMNSFKLNSIGFFSLYLSKIHLFHELNITENESLIKYIKDRIESDSTYLQFKGHITILISFISDMKNLLGNYLKYITTNIEKFDIKQMDEVMRSNEELIERLREFISTFFDFFKFDNNTINFTCTKGKGYFSELQSKFNQLSRDLNIPTTICMNFEKLFLDLGDKMNFVKTVSLIENISNATSKEEKHQSNQFDYFRDLKDDFNNLLNEAFKLDPLPNNLIIKVRSFLHEFNS</sequence>
<dbReference type="Proteomes" id="UP000663879">
    <property type="component" value="Unassembled WGS sequence"/>
</dbReference>
<reference evidence="1" key="1">
    <citation type="submission" date="2021-02" db="EMBL/GenBank/DDBJ databases">
        <authorList>
            <person name="Nowell W R."/>
        </authorList>
    </citation>
    <scope>NUCLEOTIDE SEQUENCE</scope>
    <source>
        <strain evidence="1">Ploen Becks lab</strain>
    </source>
</reference>
<accession>A0A814H0Z4</accession>
<feature type="non-terminal residue" evidence="1">
    <location>
        <position position="1"/>
    </location>
</feature>
<comment type="caution">
    <text evidence="1">The sequence shown here is derived from an EMBL/GenBank/DDBJ whole genome shotgun (WGS) entry which is preliminary data.</text>
</comment>
<dbReference type="AlphaFoldDB" id="A0A814H0Z4"/>
<name>A0A814H0Z4_9BILA</name>
<keyword evidence="2" id="KW-1185">Reference proteome</keyword>
<protein>
    <submittedName>
        <fullName evidence="1">Uncharacterized protein</fullName>
    </submittedName>
</protein>
<proteinExistence type="predicted"/>
<organism evidence="1 2">
    <name type="scientific">Brachionus calyciflorus</name>
    <dbReference type="NCBI Taxonomy" id="104777"/>
    <lineage>
        <taxon>Eukaryota</taxon>
        <taxon>Metazoa</taxon>
        <taxon>Spiralia</taxon>
        <taxon>Gnathifera</taxon>
        <taxon>Rotifera</taxon>
        <taxon>Eurotatoria</taxon>
        <taxon>Monogononta</taxon>
        <taxon>Pseudotrocha</taxon>
        <taxon>Ploima</taxon>
        <taxon>Brachionidae</taxon>
        <taxon>Brachionus</taxon>
    </lineage>
</organism>
<gene>
    <name evidence="1" type="ORF">OXX778_LOCUS16530</name>
</gene>
<dbReference type="EMBL" id="CAJNOC010003933">
    <property type="protein sequence ID" value="CAF1003472.1"/>
    <property type="molecule type" value="Genomic_DNA"/>
</dbReference>
<evidence type="ECO:0000313" key="1">
    <source>
        <dbReference type="EMBL" id="CAF1003472.1"/>
    </source>
</evidence>